<evidence type="ECO:0000256" key="3">
    <source>
        <dbReference type="ARBA" id="ARBA00015325"/>
    </source>
</evidence>
<dbReference type="GO" id="GO:0005886">
    <property type="term" value="C:plasma membrane"/>
    <property type="evidence" value="ECO:0007669"/>
    <property type="project" value="UniProtKB-SubCell"/>
</dbReference>
<evidence type="ECO:0000256" key="12">
    <source>
        <dbReference type="ARBA" id="ARBA00033342"/>
    </source>
</evidence>
<protein>
    <recommendedName>
        <fullName evidence="3 13">Membrane protein insertase YidC</fullName>
    </recommendedName>
    <alternativeName>
        <fullName evidence="12 13">Foldase YidC</fullName>
    </alternativeName>
    <alternativeName>
        <fullName evidence="11 13">Membrane integrase YidC</fullName>
    </alternativeName>
    <alternativeName>
        <fullName evidence="13">Membrane protein YidC</fullName>
    </alternativeName>
</protein>
<comment type="function">
    <text evidence="13">Required for the insertion and/or proper folding and/or complex formation of integral membrane proteins into the membrane. Involved in integration of membrane proteins that insert both dependently and independently of the Sec translocase complex, as well as at least some lipoproteins. Aids folding of multispanning membrane proteins.</text>
</comment>
<proteinExistence type="inferred from homology"/>
<dbReference type="NCBIfam" id="TIGR03592">
    <property type="entry name" value="yidC_oxa1_cterm"/>
    <property type="match status" value="1"/>
</dbReference>
<evidence type="ECO:0000256" key="6">
    <source>
        <dbReference type="ARBA" id="ARBA00022692"/>
    </source>
</evidence>
<keyword evidence="9 13" id="KW-0472">Membrane</keyword>
<dbReference type="EMBL" id="AXCJ01000001">
    <property type="protein sequence ID" value="ETO91756.1"/>
    <property type="molecule type" value="Genomic_DNA"/>
</dbReference>
<evidence type="ECO:0000256" key="9">
    <source>
        <dbReference type="ARBA" id="ARBA00023136"/>
    </source>
</evidence>
<dbReference type="InterPro" id="IPR028055">
    <property type="entry name" value="YidC/Oxa/ALB_C"/>
</dbReference>
<evidence type="ECO:0000256" key="7">
    <source>
        <dbReference type="ARBA" id="ARBA00022927"/>
    </source>
</evidence>
<dbReference type="InterPro" id="IPR028053">
    <property type="entry name" value="Membr_insert_YidC_N"/>
</dbReference>
<dbReference type="PANTHER" id="PTHR12428:SF65">
    <property type="entry name" value="CYTOCHROME C OXIDASE ASSEMBLY PROTEIN COX18, MITOCHONDRIAL"/>
    <property type="match status" value="1"/>
</dbReference>
<sequence>MNESRNVFVALFVSIFIITAWNFFFFDKKDVSYKESTGHGSVADISEVVYEVAQDRNTIINDYKDRVIFENSNIMGSINLRGLRIDDLMLKNYYQTVEKESNVFLLNPLNSEKYYFAEFGWLAKGGIKVPNKDTVWKASLDSIGANDTVMISWDNGEGLTFHLDISIDDKYMFSVSQYVENHTDTDISLANYGRIDRKIDKITSNFIFHEGVTGFFANKLSEISYKKIFKKNHVFRLNDSGERKWFSLEDKYWFTSMVLSGNVDRVNLKTIDRDQIQGNFISNMLTVSANRLGSYQKTLFFAGVKELYILDDYKNSENIPMFDKNLDFGFFYFITKPMFLLLNMLNGLIGNFGVSIIVFVFLVKLLLFPITKKSSVSMIKIQKLQPTLKNLRQKYANNRVKLNQEILAVFRENNVNPASGILPIILQIPIFFSLYKVLMITIQMRQTPFFLWIKDLSEPDPTTVLNLFGLIDWEPSISFGIGLFPILLGLTMIIQQRVSQGSLSSSLDNNSLYIMKFMPIIFVFVSAHFPSGLILYWICSNIISVCQQVYIKRTVK</sequence>
<dbReference type="Pfam" id="PF14849">
    <property type="entry name" value="YidC_periplas"/>
    <property type="match status" value="1"/>
</dbReference>
<keyword evidence="6 13" id="KW-0812">Transmembrane</keyword>
<name>W2V031_9RICK</name>
<evidence type="ECO:0000313" key="16">
    <source>
        <dbReference type="EMBL" id="ETO91756.1"/>
    </source>
</evidence>
<evidence type="ECO:0000313" key="17">
    <source>
        <dbReference type="Proteomes" id="UP000018951"/>
    </source>
</evidence>
<dbReference type="PRINTS" id="PR01900">
    <property type="entry name" value="YIDCPROTEIN"/>
</dbReference>
<evidence type="ECO:0000256" key="2">
    <source>
        <dbReference type="ARBA" id="ARBA00010527"/>
    </source>
</evidence>
<dbReference type="PANTHER" id="PTHR12428">
    <property type="entry name" value="OXA1"/>
    <property type="match status" value="1"/>
</dbReference>
<feature type="domain" description="Membrane insertase YidC/Oxa/ALB C-terminal" evidence="14">
    <location>
        <begin position="352"/>
        <end position="553"/>
    </location>
</feature>
<dbReference type="PATRIC" id="fig|1401685.3.peg.163"/>
<evidence type="ECO:0000259" key="14">
    <source>
        <dbReference type="Pfam" id="PF02096"/>
    </source>
</evidence>
<reference evidence="16 17" key="1">
    <citation type="journal article" date="2013" name="PLoS ONE">
        <title>Bacterial endosymbiosis in a chordate host: long-term co-evolution and conservation of secondary metabolism.</title>
        <authorList>
            <person name="Kwan J.C."/>
            <person name="Schmidt E.W."/>
        </authorList>
    </citation>
    <scope>NUCLEOTIDE SEQUENCE [LARGE SCALE GENOMIC DNA]</scope>
    <source>
        <strain evidence="17">L6</strain>
    </source>
</reference>
<keyword evidence="17" id="KW-1185">Reference proteome</keyword>
<evidence type="ECO:0000256" key="5">
    <source>
        <dbReference type="ARBA" id="ARBA00022475"/>
    </source>
</evidence>
<feature type="transmembrane region" description="Helical" evidence="13">
    <location>
        <begin position="6"/>
        <end position="26"/>
    </location>
</feature>
<dbReference type="InterPro" id="IPR019998">
    <property type="entry name" value="Membr_insert_YidC"/>
</dbReference>
<dbReference type="AlphaFoldDB" id="W2V031"/>
<comment type="similarity">
    <text evidence="2 13">Belongs to the OXA1/ALB3/YidC family. Type 1 subfamily.</text>
</comment>
<dbReference type="NCBIfam" id="NF002353">
    <property type="entry name" value="PRK01318.1-4"/>
    <property type="match status" value="1"/>
</dbReference>
<evidence type="ECO:0000256" key="1">
    <source>
        <dbReference type="ARBA" id="ARBA00004429"/>
    </source>
</evidence>
<dbReference type="GO" id="GO:0015031">
    <property type="term" value="P:protein transport"/>
    <property type="evidence" value="ECO:0007669"/>
    <property type="project" value="UniProtKB-KW"/>
</dbReference>
<feature type="transmembrane region" description="Helical" evidence="13">
    <location>
        <begin position="352"/>
        <end position="370"/>
    </location>
</feature>
<keyword evidence="4 13" id="KW-0813">Transport</keyword>
<keyword evidence="8 13" id="KW-1133">Transmembrane helix</keyword>
<keyword evidence="5 13" id="KW-1003">Cell membrane</keyword>
<feature type="domain" description="Membrane insertase YidC N-terminal" evidence="15">
    <location>
        <begin position="67"/>
        <end position="340"/>
    </location>
</feature>
<dbReference type="NCBIfam" id="TIGR03593">
    <property type="entry name" value="yidC_nterm"/>
    <property type="match status" value="1"/>
</dbReference>
<feature type="transmembrane region" description="Helical" evidence="13">
    <location>
        <begin position="514"/>
        <end position="538"/>
    </location>
</feature>
<comment type="subunit">
    <text evidence="13">Interacts with the Sec translocase complex via SecD. Specifically interacts with transmembrane segments of nascent integral membrane proteins during membrane integration.</text>
</comment>
<dbReference type="Pfam" id="PF02096">
    <property type="entry name" value="60KD_IMP"/>
    <property type="match status" value="1"/>
</dbReference>
<dbReference type="Gene3D" id="2.70.98.90">
    <property type="match status" value="1"/>
</dbReference>
<dbReference type="InterPro" id="IPR038221">
    <property type="entry name" value="YidC_periplasmic_sf"/>
</dbReference>
<keyword evidence="10 13" id="KW-0143">Chaperone</keyword>
<dbReference type="Proteomes" id="UP000018951">
    <property type="component" value="Unassembled WGS sequence"/>
</dbReference>
<evidence type="ECO:0000256" key="13">
    <source>
        <dbReference type="HAMAP-Rule" id="MF_01810"/>
    </source>
</evidence>
<comment type="caution">
    <text evidence="16">The sequence shown here is derived from an EMBL/GenBank/DDBJ whole genome shotgun (WGS) entry which is preliminary data.</text>
</comment>
<feature type="transmembrane region" description="Helical" evidence="13">
    <location>
        <begin position="421"/>
        <end position="442"/>
    </location>
</feature>
<evidence type="ECO:0000259" key="15">
    <source>
        <dbReference type="Pfam" id="PF14849"/>
    </source>
</evidence>
<dbReference type="InterPro" id="IPR047196">
    <property type="entry name" value="YidC_ALB_C"/>
</dbReference>
<organism evidence="16 17">
    <name type="scientific">Candidatus Xenolissoclinum pacificiensis L6</name>
    <dbReference type="NCBI Taxonomy" id="1401685"/>
    <lineage>
        <taxon>Bacteria</taxon>
        <taxon>Pseudomonadati</taxon>
        <taxon>Pseudomonadota</taxon>
        <taxon>Alphaproteobacteria</taxon>
        <taxon>Rickettsiales</taxon>
        <taxon>Anaplasmataceae</taxon>
        <taxon>Candidatus Xenolissoclinum</taxon>
    </lineage>
</organism>
<dbReference type="PRINTS" id="PR00701">
    <property type="entry name" value="60KDINNERMP"/>
</dbReference>
<dbReference type="HAMAP" id="MF_01810">
    <property type="entry name" value="YidC_type1"/>
    <property type="match status" value="1"/>
</dbReference>
<evidence type="ECO:0000256" key="11">
    <source>
        <dbReference type="ARBA" id="ARBA00033245"/>
    </source>
</evidence>
<evidence type="ECO:0000256" key="4">
    <source>
        <dbReference type="ARBA" id="ARBA00022448"/>
    </source>
</evidence>
<keyword evidence="7 13" id="KW-0653">Protein transport</keyword>
<dbReference type="GO" id="GO:0051205">
    <property type="term" value="P:protein insertion into membrane"/>
    <property type="evidence" value="ECO:0007669"/>
    <property type="project" value="TreeGrafter"/>
</dbReference>
<dbReference type="InterPro" id="IPR001708">
    <property type="entry name" value="YidC/ALB3/OXA1/COX18"/>
</dbReference>
<dbReference type="CDD" id="cd20070">
    <property type="entry name" value="5TM_YidC_Alb3"/>
    <property type="match status" value="1"/>
</dbReference>
<evidence type="ECO:0000256" key="10">
    <source>
        <dbReference type="ARBA" id="ARBA00023186"/>
    </source>
</evidence>
<dbReference type="STRING" id="1401685.P857_930"/>
<gene>
    <name evidence="16" type="primary">oxaA</name>
    <name evidence="13" type="synonym">yidC</name>
    <name evidence="16" type="ORF">P857_930</name>
</gene>
<accession>W2V031</accession>
<dbReference type="CDD" id="cd19961">
    <property type="entry name" value="EcYidC-like_peri"/>
    <property type="match status" value="1"/>
</dbReference>
<comment type="subcellular location">
    <subcellularLocation>
        <location evidence="1">Cell inner membrane</location>
        <topology evidence="1">Multi-pass membrane protein</topology>
    </subcellularLocation>
    <subcellularLocation>
        <location evidence="13">Cell membrane</location>
        <topology evidence="13">Multi-pass membrane protein</topology>
    </subcellularLocation>
</comment>
<evidence type="ECO:0000256" key="8">
    <source>
        <dbReference type="ARBA" id="ARBA00022989"/>
    </source>
</evidence>
<dbReference type="GO" id="GO:0032977">
    <property type="term" value="F:membrane insertase activity"/>
    <property type="evidence" value="ECO:0007669"/>
    <property type="project" value="InterPro"/>
</dbReference>